<dbReference type="PANTHER" id="PTHR43591">
    <property type="entry name" value="METHYLTRANSFERASE"/>
    <property type="match status" value="1"/>
</dbReference>
<organism evidence="5 6">
    <name type="scientific">Bifidobacterium margollesii</name>
    <dbReference type="NCBI Taxonomy" id="2020964"/>
    <lineage>
        <taxon>Bacteria</taxon>
        <taxon>Bacillati</taxon>
        <taxon>Actinomycetota</taxon>
        <taxon>Actinomycetes</taxon>
        <taxon>Bifidobacteriales</taxon>
        <taxon>Bifidobacteriaceae</taxon>
        <taxon>Bifidobacterium</taxon>
    </lineage>
</organism>
<dbReference type="EC" id="2.1.1.163" evidence="4"/>
<keyword evidence="3 4" id="KW-0949">S-adenosyl-L-methionine</keyword>
<comment type="function">
    <text evidence="4">Methyltransferase required for the conversion of demethylmenaquinol (DMKH2) to menaquinol (MKH2).</text>
</comment>
<proteinExistence type="inferred from homology"/>
<feature type="binding site" evidence="4">
    <location>
        <position position="73"/>
    </location>
    <ligand>
        <name>S-adenosyl-L-methionine</name>
        <dbReference type="ChEBI" id="CHEBI:59789"/>
    </ligand>
</feature>
<dbReference type="HAMAP" id="MF_01813">
    <property type="entry name" value="MenG_UbiE_methyltr"/>
    <property type="match status" value="1"/>
</dbReference>
<dbReference type="InterPro" id="IPR029063">
    <property type="entry name" value="SAM-dependent_MTases_sf"/>
</dbReference>
<evidence type="ECO:0000256" key="3">
    <source>
        <dbReference type="ARBA" id="ARBA00022691"/>
    </source>
</evidence>
<comment type="similarity">
    <text evidence="4">Belongs to the class I-like SAM-binding methyltransferase superfamily. MenG/UbiE family.</text>
</comment>
<dbReference type="NCBIfam" id="TIGR01934">
    <property type="entry name" value="MenG_MenH_UbiE"/>
    <property type="match status" value="1"/>
</dbReference>
<keyword evidence="4" id="KW-0474">Menaquinone biosynthesis</keyword>
<evidence type="ECO:0000256" key="4">
    <source>
        <dbReference type="HAMAP-Rule" id="MF_01813"/>
    </source>
</evidence>
<dbReference type="GO" id="GO:0032259">
    <property type="term" value="P:methylation"/>
    <property type="evidence" value="ECO:0007669"/>
    <property type="project" value="UniProtKB-KW"/>
</dbReference>
<feature type="binding site" evidence="4">
    <location>
        <position position="55"/>
    </location>
    <ligand>
        <name>S-adenosyl-L-methionine</name>
        <dbReference type="ChEBI" id="CHEBI:59789"/>
    </ligand>
</feature>
<dbReference type="GO" id="GO:0009234">
    <property type="term" value="P:menaquinone biosynthetic process"/>
    <property type="evidence" value="ECO:0007669"/>
    <property type="project" value="UniProtKB-UniRule"/>
</dbReference>
<keyword evidence="2 4" id="KW-0808">Transferase</keyword>
<dbReference type="CDD" id="cd02440">
    <property type="entry name" value="AdoMet_MTases"/>
    <property type="match status" value="1"/>
</dbReference>
<dbReference type="OrthoDB" id="9808140at2"/>
<keyword evidence="5" id="KW-0830">Ubiquinone</keyword>
<evidence type="ECO:0000256" key="2">
    <source>
        <dbReference type="ARBA" id="ARBA00022679"/>
    </source>
</evidence>
<feature type="binding site" evidence="4">
    <location>
        <begin position="100"/>
        <end position="101"/>
    </location>
    <ligand>
        <name>S-adenosyl-L-methionine</name>
        <dbReference type="ChEBI" id="CHEBI:59789"/>
    </ligand>
</feature>
<evidence type="ECO:0000256" key="1">
    <source>
        <dbReference type="ARBA" id="ARBA00022603"/>
    </source>
</evidence>
<sequence>MFDAIASSYEMVDDLASLGQCRLWARAVANALEGLCAEDRAGLAGTRVLDVACGTGVSSRALAARGAEVTGCDISEGMLAVARRRRNPVRRDGIRYVTADAECRLPFPDEWFDAVSVSYGLRNMGDPEAALRHMLRVVRPGSPIVVLDFDMPDDPVLRTLYRAYSSVALPALGGLLTGQTEPYRYLNRSIGEWEGRRGVARMMLAAGWRDVRTATLCGGIASICTARRAALTMR</sequence>
<dbReference type="UniPathway" id="UPA00079">
    <property type="reaction ID" value="UER00169"/>
</dbReference>
<comment type="pathway">
    <text evidence="4">Quinol/quinone metabolism; menaquinone biosynthesis; menaquinol from 1,4-dihydroxy-2-naphthoate: step 2/2.</text>
</comment>
<protein>
    <recommendedName>
        <fullName evidence="4">Demethylmenaquinone methyltransferase</fullName>
        <ecNumber evidence="4">2.1.1.163</ecNumber>
    </recommendedName>
</protein>
<dbReference type="PANTHER" id="PTHR43591:SF24">
    <property type="entry name" value="2-METHOXY-6-POLYPRENYL-1,4-BENZOQUINOL METHYLASE, MITOCHONDRIAL"/>
    <property type="match status" value="1"/>
</dbReference>
<dbReference type="Pfam" id="PF01209">
    <property type="entry name" value="Ubie_methyltran"/>
    <property type="match status" value="1"/>
</dbReference>
<evidence type="ECO:0000313" key="5">
    <source>
        <dbReference type="EMBL" id="PLS30344.1"/>
    </source>
</evidence>
<dbReference type="AlphaFoldDB" id="A0A2N5J805"/>
<dbReference type="Gene3D" id="3.40.50.150">
    <property type="entry name" value="Vaccinia Virus protein VP39"/>
    <property type="match status" value="1"/>
</dbReference>
<name>A0A2N5J805_9BIFI</name>
<comment type="caution">
    <text evidence="5">The sequence shown here is derived from an EMBL/GenBank/DDBJ whole genome shotgun (WGS) entry which is preliminary data.</text>
</comment>
<dbReference type="EMBL" id="NMWU01000035">
    <property type="protein sequence ID" value="PLS30344.1"/>
    <property type="molecule type" value="Genomic_DNA"/>
</dbReference>
<dbReference type="InterPro" id="IPR004033">
    <property type="entry name" value="UbiE/COQ5_MeTrFase"/>
</dbReference>
<keyword evidence="1 4" id="KW-0489">Methyltransferase</keyword>
<feature type="binding site" evidence="4">
    <location>
        <position position="118"/>
    </location>
    <ligand>
        <name>S-adenosyl-L-methionine</name>
        <dbReference type="ChEBI" id="CHEBI:59789"/>
    </ligand>
</feature>
<dbReference type="PROSITE" id="PS51608">
    <property type="entry name" value="SAM_MT_UBIE"/>
    <property type="match status" value="1"/>
</dbReference>
<dbReference type="Proteomes" id="UP000235050">
    <property type="component" value="Unassembled WGS sequence"/>
</dbReference>
<keyword evidence="6" id="KW-1185">Reference proteome</keyword>
<dbReference type="RefSeq" id="WP_101617725.1">
    <property type="nucleotide sequence ID" value="NZ_NMWU01000035.1"/>
</dbReference>
<reference evidence="5 6" key="1">
    <citation type="submission" date="2017-07" db="EMBL/GenBank/DDBJ databases">
        <title>Bifidobacterium novel species.</title>
        <authorList>
            <person name="Lugli G.A."/>
            <person name="Milani C."/>
            <person name="Duranti S."/>
            <person name="Mangifesta M."/>
        </authorList>
    </citation>
    <scope>NUCLEOTIDE SEQUENCE [LARGE SCALE GENOMIC DNA]</scope>
    <source>
        <strain evidence="6">Uis1B</strain>
    </source>
</reference>
<gene>
    <name evidence="4" type="primary">menG</name>
    <name evidence="5" type="ORF">Uis1B_1831</name>
</gene>
<evidence type="ECO:0000313" key="6">
    <source>
        <dbReference type="Proteomes" id="UP000235050"/>
    </source>
</evidence>
<comment type="catalytic activity">
    <reaction evidence="4">
        <text>a 2-demethylmenaquinol + S-adenosyl-L-methionine = a menaquinol + S-adenosyl-L-homocysteine + H(+)</text>
        <dbReference type="Rhea" id="RHEA:42640"/>
        <dbReference type="Rhea" id="RHEA-COMP:9539"/>
        <dbReference type="Rhea" id="RHEA-COMP:9563"/>
        <dbReference type="ChEBI" id="CHEBI:15378"/>
        <dbReference type="ChEBI" id="CHEBI:18151"/>
        <dbReference type="ChEBI" id="CHEBI:55437"/>
        <dbReference type="ChEBI" id="CHEBI:57856"/>
        <dbReference type="ChEBI" id="CHEBI:59789"/>
        <dbReference type="EC" id="2.1.1.163"/>
    </reaction>
</comment>
<dbReference type="SUPFAM" id="SSF53335">
    <property type="entry name" value="S-adenosyl-L-methionine-dependent methyltransferases"/>
    <property type="match status" value="1"/>
</dbReference>
<dbReference type="GO" id="GO:0043770">
    <property type="term" value="F:demethylmenaquinone methyltransferase activity"/>
    <property type="evidence" value="ECO:0007669"/>
    <property type="project" value="UniProtKB-UniRule"/>
</dbReference>
<accession>A0A2N5J805</accession>